<reference evidence="1" key="1">
    <citation type="submission" date="2022-01" db="EMBL/GenBank/DDBJ databases">
        <authorList>
            <person name="King R."/>
        </authorList>
    </citation>
    <scope>NUCLEOTIDE SEQUENCE</scope>
</reference>
<dbReference type="InterPro" id="IPR008584">
    <property type="entry name" value="CXXC_Zn-binding_euk"/>
</dbReference>
<dbReference type="Pfam" id="PF05907">
    <property type="entry name" value="CXXC_Zn-b_euk"/>
    <property type="match status" value="1"/>
</dbReference>
<sequence length="78" mass="8699">MVKVALLISCTLENINQLSTSGPDFQWNLKDGWVAKCDETGSVFSEVEFGEDGMWAGYDEKGKFPVSIDEFKGEFVRA</sequence>
<evidence type="ECO:0000313" key="2">
    <source>
        <dbReference type="Proteomes" id="UP001152798"/>
    </source>
</evidence>
<protein>
    <submittedName>
        <fullName evidence="1">Uncharacterized protein</fullName>
    </submittedName>
</protein>
<dbReference type="OrthoDB" id="10248838at2759"/>
<dbReference type="EMBL" id="OV725077">
    <property type="protein sequence ID" value="CAH1388534.1"/>
    <property type="molecule type" value="Genomic_DNA"/>
</dbReference>
<dbReference type="AlphaFoldDB" id="A0A9P0E534"/>
<name>A0A9P0E534_NEZVI</name>
<dbReference type="SUPFAM" id="SSF141678">
    <property type="entry name" value="MAL13P1.257-like"/>
    <property type="match status" value="1"/>
</dbReference>
<gene>
    <name evidence="1" type="ORF">NEZAVI_LOCUS137</name>
</gene>
<accession>A0A9P0E534</accession>
<organism evidence="1 2">
    <name type="scientific">Nezara viridula</name>
    <name type="common">Southern green stink bug</name>
    <name type="synonym">Cimex viridulus</name>
    <dbReference type="NCBI Taxonomy" id="85310"/>
    <lineage>
        <taxon>Eukaryota</taxon>
        <taxon>Metazoa</taxon>
        <taxon>Ecdysozoa</taxon>
        <taxon>Arthropoda</taxon>
        <taxon>Hexapoda</taxon>
        <taxon>Insecta</taxon>
        <taxon>Pterygota</taxon>
        <taxon>Neoptera</taxon>
        <taxon>Paraneoptera</taxon>
        <taxon>Hemiptera</taxon>
        <taxon>Heteroptera</taxon>
        <taxon>Panheteroptera</taxon>
        <taxon>Pentatomomorpha</taxon>
        <taxon>Pentatomoidea</taxon>
        <taxon>Pentatomidae</taxon>
        <taxon>Pentatominae</taxon>
        <taxon>Nezara</taxon>
    </lineage>
</organism>
<keyword evidence="2" id="KW-1185">Reference proteome</keyword>
<evidence type="ECO:0000313" key="1">
    <source>
        <dbReference type="EMBL" id="CAH1388534.1"/>
    </source>
</evidence>
<dbReference type="Proteomes" id="UP001152798">
    <property type="component" value="Chromosome 1"/>
</dbReference>
<proteinExistence type="predicted"/>